<evidence type="ECO:0000259" key="2">
    <source>
        <dbReference type="Pfam" id="PF12945"/>
    </source>
</evidence>
<dbReference type="SUPFAM" id="SSF141371">
    <property type="entry name" value="PilZ domain-like"/>
    <property type="match status" value="1"/>
</dbReference>
<name>A0A410JX94_9BACT</name>
<keyword evidence="3" id="KW-0969">Cilium</keyword>
<dbReference type="EMBL" id="CP035108">
    <property type="protein sequence ID" value="QAR32810.1"/>
    <property type="molecule type" value="Genomic_DNA"/>
</dbReference>
<accession>A0A410JX94</accession>
<feature type="domain" description="PilZ" evidence="1">
    <location>
        <begin position="105"/>
        <end position="215"/>
    </location>
</feature>
<dbReference type="Pfam" id="PF07238">
    <property type="entry name" value="PilZ"/>
    <property type="match status" value="1"/>
</dbReference>
<dbReference type="InterPro" id="IPR009926">
    <property type="entry name" value="T3SS_YcgR_PilZN"/>
</dbReference>
<keyword evidence="4" id="KW-1185">Reference proteome</keyword>
<gene>
    <name evidence="3" type="ORF">EP073_05160</name>
</gene>
<dbReference type="AlphaFoldDB" id="A0A410JX94"/>
<dbReference type="KEGG" id="gtl:EP073_05160"/>
<keyword evidence="3" id="KW-0282">Flagellum</keyword>
<dbReference type="RefSeq" id="WP_128466096.1">
    <property type="nucleotide sequence ID" value="NZ_CP035108.1"/>
</dbReference>
<dbReference type="GO" id="GO:0035438">
    <property type="term" value="F:cyclic-di-GMP binding"/>
    <property type="evidence" value="ECO:0007669"/>
    <property type="project" value="InterPro"/>
</dbReference>
<feature type="domain" description="Type III secretion system flagellar brake protein YcgR PilZN" evidence="2">
    <location>
        <begin position="14"/>
        <end position="98"/>
    </location>
</feature>
<proteinExistence type="predicted"/>
<dbReference type="Gene3D" id="2.40.10.220">
    <property type="entry name" value="predicted glycosyltransferase like domains"/>
    <property type="match status" value="1"/>
</dbReference>
<organism evidence="3 4">
    <name type="scientific">Geovibrio thiophilus</name>
    <dbReference type="NCBI Taxonomy" id="139438"/>
    <lineage>
        <taxon>Bacteria</taxon>
        <taxon>Pseudomonadati</taxon>
        <taxon>Deferribacterota</taxon>
        <taxon>Deferribacteres</taxon>
        <taxon>Deferribacterales</taxon>
        <taxon>Geovibrionaceae</taxon>
        <taxon>Geovibrio</taxon>
    </lineage>
</organism>
<protein>
    <submittedName>
        <fullName evidence="3">Flagellar brake protein</fullName>
    </submittedName>
</protein>
<dbReference type="Proteomes" id="UP000287502">
    <property type="component" value="Chromosome"/>
</dbReference>
<reference evidence="3 4" key="1">
    <citation type="submission" date="2019-01" db="EMBL/GenBank/DDBJ databases">
        <title>Geovibrio thiophilus DSM 11263, complete genome.</title>
        <authorList>
            <person name="Spring S."/>
            <person name="Bunk B."/>
            <person name="Sproer C."/>
        </authorList>
    </citation>
    <scope>NUCLEOTIDE SEQUENCE [LARGE SCALE GENOMIC DNA]</scope>
    <source>
        <strain evidence="3 4">DSM 11263</strain>
    </source>
</reference>
<keyword evidence="3" id="KW-0966">Cell projection</keyword>
<evidence type="ECO:0000313" key="4">
    <source>
        <dbReference type="Proteomes" id="UP000287502"/>
    </source>
</evidence>
<dbReference type="InterPro" id="IPR009875">
    <property type="entry name" value="PilZ_domain"/>
</dbReference>
<evidence type="ECO:0000259" key="1">
    <source>
        <dbReference type="Pfam" id="PF07238"/>
    </source>
</evidence>
<dbReference type="OrthoDB" id="1951449at2"/>
<evidence type="ECO:0000313" key="3">
    <source>
        <dbReference type="EMBL" id="QAR32810.1"/>
    </source>
</evidence>
<sequence>MAELINDFDKLFTVNTKITLIVTNGDYAGSYDSRVEDFDRDGSILAAMPSSGGIPVPLIPGTKAEVSFMGPDSRYRFETAVLGRVKTGSIYLLKLRRPEQLERNQLRDFFRVSTRIKGSIALFHPSSPGEKTSVPYDSAECTIVDLSGGGCRLITEAETAKGQHVSVDLSEMLGKGQVLHGKVIRTVRLEGKNQISVEFYFKKESERNQLIKYVFKRQIELKQIRG</sequence>
<dbReference type="Pfam" id="PF12945">
    <property type="entry name" value="PilZNR"/>
    <property type="match status" value="1"/>
</dbReference>